<evidence type="ECO:0000313" key="7">
    <source>
        <dbReference type="EMBL" id="TWD82891.1"/>
    </source>
</evidence>
<dbReference type="PANTHER" id="PTHR43272:SF32">
    <property type="entry name" value="AMP-DEPENDENT SYNTHETASE_LIGASE DOMAIN-CONTAINING PROTEIN"/>
    <property type="match status" value="1"/>
</dbReference>
<dbReference type="Gene3D" id="3.40.50.12780">
    <property type="entry name" value="N-terminal domain of ligase-like"/>
    <property type="match status" value="1"/>
</dbReference>
<dbReference type="Proteomes" id="UP000318380">
    <property type="component" value="Unassembled WGS sequence"/>
</dbReference>
<keyword evidence="3" id="KW-0276">Fatty acid metabolism</keyword>
<dbReference type="InterPro" id="IPR042099">
    <property type="entry name" value="ANL_N_sf"/>
</dbReference>
<comment type="similarity">
    <text evidence="1">Belongs to the ATP-dependent AMP-binding enzyme family.</text>
</comment>
<dbReference type="GO" id="GO:0004467">
    <property type="term" value="F:long-chain fatty acid-CoA ligase activity"/>
    <property type="evidence" value="ECO:0007669"/>
    <property type="project" value="TreeGrafter"/>
</dbReference>
<protein>
    <recommendedName>
        <fullName evidence="5">Acyl-CoA synthetase</fullName>
    </recommendedName>
</protein>
<evidence type="ECO:0000259" key="6">
    <source>
        <dbReference type="Pfam" id="PF00501"/>
    </source>
</evidence>
<dbReference type="CDD" id="cd05907">
    <property type="entry name" value="VL_LC_FACS_like"/>
    <property type="match status" value="1"/>
</dbReference>
<keyword evidence="4" id="KW-0443">Lipid metabolism</keyword>
<sequence>MKPVADGPQLSVLSSRKEHLAQMFLDRVAATPQREAFRHPVGTEWKSVTWQETDELVRRRGAGLIALGVEPEQRVAVAANTRLEWVQCYLGAVVAAAATTTIYPTTMAGDVAYIVADAEVQVVFAEDESQVAKLREHRSEIPSLHKVILIDGEPEERDGDWVISLAKLDELGAQYLDEHPEAVDDRIAQIKPEHLCTLVYTSGTTGRPKGVRLPHSVWTYEGAAVEGIKVLSPDDLQYLWLPLSHVFGQVLLAVQFQIGFATAIDGRVDKIVENAAVVQPTFMAAAPRVFEKAHARIVTMMESEGGVKAKLFHWAFGVGAKVSKLRQQGKEPSGVLAAQYAVADKLVLSKIRARFGGRIRFFVSGSAALDKHLAEWFHAAGLLILEGYGLSETAAGSSLNRPENYRLGSVGPIFPASEFKIAEDGEILIKGPGVMSGYHNLPEQTAEVIDADGWFHTGDIGHFEDEFLFITDRKKDLFKTSGGKYVAPQVIEGRFKMICPYASQFLVHGNQRNFVSALVTLDPDAIQGWADQNGLGGRTYAEIVTSDAARKMVEGYVDELNAGLNRWESIKKFTILDRDLTVEGGEMTPSLKLKRKHVETTYADVLDKMYD</sequence>
<dbReference type="PANTHER" id="PTHR43272">
    <property type="entry name" value="LONG-CHAIN-FATTY-ACID--COA LIGASE"/>
    <property type="match status" value="1"/>
</dbReference>
<evidence type="ECO:0000256" key="4">
    <source>
        <dbReference type="ARBA" id="ARBA00023098"/>
    </source>
</evidence>
<feature type="domain" description="AMP-dependent synthetase/ligase" evidence="6">
    <location>
        <begin position="26"/>
        <end position="439"/>
    </location>
</feature>
<dbReference type="Pfam" id="PF00501">
    <property type="entry name" value="AMP-binding"/>
    <property type="match status" value="1"/>
</dbReference>
<dbReference type="RefSeq" id="WP_145808804.1">
    <property type="nucleotide sequence ID" value="NZ_VIVK01000001.1"/>
</dbReference>
<name>A0A561BVM7_9ACTN</name>
<dbReference type="PROSITE" id="PS00455">
    <property type="entry name" value="AMP_BINDING"/>
    <property type="match status" value="1"/>
</dbReference>
<evidence type="ECO:0000256" key="3">
    <source>
        <dbReference type="ARBA" id="ARBA00022832"/>
    </source>
</evidence>
<reference evidence="7 8" key="1">
    <citation type="submission" date="2019-06" db="EMBL/GenBank/DDBJ databases">
        <title>Sequencing the genomes of 1000 actinobacteria strains.</title>
        <authorList>
            <person name="Klenk H.-P."/>
        </authorList>
    </citation>
    <scope>NUCLEOTIDE SEQUENCE [LARGE SCALE GENOMIC DNA]</scope>
    <source>
        <strain evidence="7 8">DSM 24683</strain>
    </source>
</reference>
<evidence type="ECO:0000256" key="5">
    <source>
        <dbReference type="ARBA" id="ARBA00032875"/>
    </source>
</evidence>
<evidence type="ECO:0000313" key="8">
    <source>
        <dbReference type="Proteomes" id="UP000318380"/>
    </source>
</evidence>
<keyword evidence="8" id="KW-1185">Reference proteome</keyword>
<accession>A0A561BVM7</accession>
<gene>
    <name evidence="7" type="ORF">FB561_4037</name>
</gene>
<dbReference type="OrthoDB" id="9803968at2"/>
<keyword evidence="2" id="KW-0436">Ligase</keyword>
<dbReference type="InterPro" id="IPR020845">
    <property type="entry name" value="AMP-binding_CS"/>
</dbReference>
<dbReference type="EMBL" id="VIVK01000001">
    <property type="protein sequence ID" value="TWD82891.1"/>
    <property type="molecule type" value="Genomic_DNA"/>
</dbReference>
<evidence type="ECO:0000256" key="1">
    <source>
        <dbReference type="ARBA" id="ARBA00006432"/>
    </source>
</evidence>
<dbReference type="Pfam" id="PF23562">
    <property type="entry name" value="AMP-binding_C_3"/>
    <property type="match status" value="1"/>
</dbReference>
<proteinExistence type="inferred from homology"/>
<dbReference type="SUPFAM" id="SSF56801">
    <property type="entry name" value="Acetyl-CoA synthetase-like"/>
    <property type="match status" value="1"/>
</dbReference>
<evidence type="ECO:0000256" key="2">
    <source>
        <dbReference type="ARBA" id="ARBA00022598"/>
    </source>
</evidence>
<dbReference type="InterPro" id="IPR000873">
    <property type="entry name" value="AMP-dep_synth/lig_dom"/>
</dbReference>
<dbReference type="GO" id="GO:0016020">
    <property type="term" value="C:membrane"/>
    <property type="evidence" value="ECO:0007669"/>
    <property type="project" value="TreeGrafter"/>
</dbReference>
<dbReference type="AlphaFoldDB" id="A0A561BVM7"/>
<comment type="caution">
    <text evidence="7">The sequence shown here is derived from an EMBL/GenBank/DDBJ whole genome shotgun (WGS) entry which is preliminary data.</text>
</comment>
<organism evidence="7 8">
    <name type="scientific">Kribbella amoyensis</name>
    <dbReference type="NCBI Taxonomy" id="996641"/>
    <lineage>
        <taxon>Bacteria</taxon>
        <taxon>Bacillati</taxon>
        <taxon>Actinomycetota</taxon>
        <taxon>Actinomycetes</taxon>
        <taxon>Propionibacteriales</taxon>
        <taxon>Kribbellaceae</taxon>
        <taxon>Kribbella</taxon>
    </lineage>
</organism>